<dbReference type="InterPro" id="IPR019428">
    <property type="entry name" value="7TM_GPCR_serpentine_rcpt_Str"/>
</dbReference>
<dbReference type="EMBL" id="CAJFCW020000005">
    <property type="protein sequence ID" value="CAG9118307.1"/>
    <property type="molecule type" value="Genomic_DNA"/>
</dbReference>
<dbReference type="Pfam" id="PF10326">
    <property type="entry name" value="7TM_GPCR_Str"/>
    <property type="match status" value="1"/>
</dbReference>
<dbReference type="OrthoDB" id="5850237at2759"/>
<keyword evidence="3" id="KW-1185">Reference proteome</keyword>
<dbReference type="Proteomes" id="UP000614601">
    <property type="component" value="Unassembled WGS sequence"/>
</dbReference>
<name>A0A811L7I0_9BILA</name>
<keyword evidence="1" id="KW-1133">Transmembrane helix</keyword>
<feature type="transmembrane region" description="Helical" evidence="1">
    <location>
        <begin position="225"/>
        <end position="248"/>
    </location>
</feature>
<feature type="transmembrane region" description="Helical" evidence="1">
    <location>
        <begin position="304"/>
        <end position="327"/>
    </location>
</feature>
<comment type="caution">
    <text evidence="2">The sequence shown here is derived from an EMBL/GenBank/DDBJ whole genome shotgun (WGS) entry which is preliminary data.</text>
</comment>
<evidence type="ECO:0008006" key="4">
    <source>
        <dbReference type="Google" id="ProtNLM"/>
    </source>
</evidence>
<reference evidence="2" key="1">
    <citation type="submission" date="2020-09" db="EMBL/GenBank/DDBJ databases">
        <authorList>
            <person name="Kikuchi T."/>
        </authorList>
    </citation>
    <scope>NUCLEOTIDE SEQUENCE</scope>
    <source>
        <strain evidence="2">SH1</strain>
    </source>
</reference>
<feature type="transmembrane region" description="Helical" evidence="1">
    <location>
        <begin position="80"/>
        <end position="103"/>
    </location>
</feature>
<gene>
    <name evidence="2" type="ORF">BOKJ2_LOCUS10379</name>
</gene>
<evidence type="ECO:0000313" key="3">
    <source>
        <dbReference type="Proteomes" id="UP000614601"/>
    </source>
</evidence>
<accession>A0A811L7I0</accession>
<proteinExistence type="predicted"/>
<feature type="transmembrane region" description="Helical" evidence="1">
    <location>
        <begin position="123"/>
        <end position="146"/>
    </location>
</feature>
<feature type="transmembrane region" description="Helical" evidence="1">
    <location>
        <begin position="269"/>
        <end position="292"/>
    </location>
</feature>
<feature type="transmembrane region" description="Helical" evidence="1">
    <location>
        <begin position="167"/>
        <end position="185"/>
    </location>
</feature>
<protein>
    <recommendedName>
        <fullName evidence="4">G_PROTEIN_RECEP_F1_2 domain-containing protein</fullName>
    </recommendedName>
</protein>
<organism evidence="2 3">
    <name type="scientific">Bursaphelenchus okinawaensis</name>
    <dbReference type="NCBI Taxonomy" id="465554"/>
    <lineage>
        <taxon>Eukaryota</taxon>
        <taxon>Metazoa</taxon>
        <taxon>Ecdysozoa</taxon>
        <taxon>Nematoda</taxon>
        <taxon>Chromadorea</taxon>
        <taxon>Rhabditida</taxon>
        <taxon>Tylenchina</taxon>
        <taxon>Tylenchomorpha</taxon>
        <taxon>Aphelenchoidea</taxon>
        <taxon>Aphelenchoididae</taxon>
        <taxon>Bursaphelenchus</taxon>
    </lineage>
</organism>
<dbReference type="PANTHER" id="PTHR22943:SF248">
    <property type="entry name" value="SEVEN TM RECEPTOR"/>
    <property type="match status" value="1"/>
</dbReference>
<keyword evidence="1" id="KW-0812">Transmembrane</keyword>
<sequence length="364" mass="41297">MLYNAGWKYWCFDGYQPVLDALNITEEQIPQKMDQIEVDHFVSNVHIVFEFIMAATAFSANTVLFIIMNRLKKQFASFIFILRLAMAVDCFMALCTLTCQPVVHVSYGYFTVYCENPLLPKAMIVKCMAMVFQGTAIIATVVWLPVQFAYRYHVVVEGLEPPEHRKIIYFSATLVAFALTIYNMWAVHRPLPEYQVISRLLYHLDGWNTEPDQVFMGGNIAEPRMWLFAGWNMFSTTVSYAIVIYIELRILTALNKMAKNSGTKQHQELNRALTALAVVPLLTSVVPISIYMTGFFTCFDPGSYFIKITFSLSLASILNPITTIGLIKPYRRMFFSMIGMKHLGVSKTEASKTAGATSVVKPSH</sequence>
<evidence type="ECO:0000313" key="2">
    <source>
        <dbReference type="EMBL" id="CAD5223609.1"/>
    </source>
</evidence>
<dbReference type="Proteomes" id="UP000783686">
    <property type="component" value="Unassembled WGS sequence"/>
</dbReference>
<dbReference type="SUPFAM" id="SSF81321">
    <property type="entry name" value="Family A G protein-coupled receptor-like"/>
    <property type="match status" value="1"/>
</dbReference>
<dbReference type="PANTHER" id="PTHR22943">
    <property type="entry name" value="7-TRANSMEMBRANE DOMAIN RECEPTOR C.ELEGANS"/>
    <property type="match status" value="1"/>
</dbReference>
<dbReference type="EMBL" id="CAJFDH010000005">
    <property type="protein sequence ID" value="CAD5223609.1"/>
    <property type="molecule type" value="Genomic_DNA"/>
</dbReference>
<keyword evidence="1" id="KW-0472">Membrane</keyword>
<evidence type="ECO:0000256" key="1">
    <source>
        <dbReference type="SAM" id="Phobius"/>
    </source>
</evidence>
<dbReference type="AlphaFoldDB" id="A0A811L7I0"/>
<feature type="transmembrane region" description="Helical" evidence="1">
    <location>
        <begin position="47"/>
        <end position="68"/>
    </location>
</feature>